<dbReference type="InterPro" id="IPR025436">
    <property type="entry name" value="DUF4179"/>
</dbReference>
<dbReference type="Pfam" id="PF13786">
    <property type="entry name" value="DUF4179"/>
    <property type="match status" value="1"/>
</dbReference>
<evidence type="ECO:0000313" key="4">
    <source>
        <dbReference type="Proteomes" id="UP000608420"/>
    </source>
</evidence>
<proteinExistence type="predicted"/>
<keyword evidence="1" id="KW-0812">Transmembrane</keyword>
<keyword evidence="1" id="KW-1133">Transmembrane helix</keyword>
<name>A0ABQ1VZ41_9BACL</name>
<feature type="transmembrane region" description="Helical" evidence="1">
    <location>
        <begin position="46"/>
        <end position="70"/>
    </location>
</feature>
<dbReference type="RefSeq" id="WP_120463517.1">
    <property type="nucleotide sequence ID" value="NZ_BMIW01000018.1"/>
</dbReference>
<protein>
    <recommendedName>
        <fullName evidence="2">DUF4179 domain-containing protein</fullName>
    </recommendedName>
</protein>
<organism evidence="3 4">
    <name type="scientific">Paenibacillus aceti</name>
    <dbReference type="NCBI Taxonomy" id="1820010"/>
    <lineage>
        <taxon>Bacteria</taxon>
        <taxon>Bacillati</taxon>
        <taxon>Bacillota</taxon>
        <taxon>Bacilli</taxon>
        <taxon>Bacillales</taxon>
        <taxon>Paenibacillaceae</taxon>
        <taxon>Paenibacillus</taxon>
    </lineage>
</organism>
<keyword evidence="4" id="KW-1185">Reference proteome</keyword>
<dbReference type="Proteomes" id="UP000608420">
    <property type="component" value="Unassembled WGS sequence"/>
</dbReference>
<reference evidence="4" key="1">
    <citation type="journal article" date="2019" name="Int. J. Syst. Evol. Microbiol.">
        <title>The Global Catalogue of Microorganisms (GCM) 10K type strain sequencing project: providing services to taxonomists for standard genome sequencing and annotation.</title>
        <authorList>
            <consortium name="The Broad Institute Genomics Platform"/>
            <consortium name="The Broad Institute Genome Sequencing Center for Infectious Disease"/>
            <person name="Wu L."/>
            <person name="Ma J."/>
        </authorList>
    </citation>
    <scope>NUCLEOTIDE SEQUENCE [LARGE SCALE GENOMIC DNA]</scope>
    <source>
        <strain evidence="4">CGMCC 1.15420</strain>
    </source>
</reference>
<evidence type="ECO:0000259" key="2">
    <source>
        <dbReference type="Pfam" id="PF13786"/>
    </source>
</evidence>
<comment type="caution">
    <text evidence="3">The sequence shown here is derived from an EMBL/GenBank/DDBJ whole genome shotgun (WGS) entry which is preliminary data.</text>
</comment>
<feature type="domain" description="DUF4179" evidence="2">
    <location>
        <begin position="38"/>
        <end position="127"/>
    </location>
</feature>
<dbReference type="Gene3D" id="2.60.40.1630">
    <property type="entry name" value="bacillus anthracis domain"/>
    <property type="match status" value="1"/>
</dbReference>
<dbReference type="EMBL" id="BMIW01000018">
    <property type="protein sequence ID" value="GGG03567.1"/>
    <property type="molecule type" value="Genomic_DNA"/>
</dbReference>
<keyword evidence="1" id="KW-0472">Membrane</keyword>
<accession>A0ABQ1VZ41</accession>
<gene>
    <name evidence="3" type="ORF">GCM10010913_26730</name>
</gene>
<sequence>MNELEPLFDAEKKRIDSIKAPEELEGRLRAALNTAPPKKTKRISPIIKAAVVVMLVAVVFGSNYNVLAYYGKQLFGFDELMEDTLKQLNAKGKGQSIEEKTRLKDGTEFTINGIIADANQLVMYYTLYNPHGLNQNNLPISLFSISGFWTNSSAVGGSSLINKEQTEIKGMMTFDSVSPFARKLTLHYGQSLSADGQMTEGMLTFPYNPNQALPTQIKQSIHKTLKVDRGSLTFQSITATSTQTVIKGTMRVDNYDRVPNALFGIKLMANGVEVPSVGSSTNSSYGSKFDFDIRYDALPEQLDSLELVMEEFVGYQELDAQLSLEAIDTNPFKLADKKLWIRDESVTAEGIEIKLATEADVMLDGVAIETDSGMVELQTTIRQDLIDQQDGTSLKERTLRFNTTQTPKSLFIKGMHYMKPYNQAIEIPVK</sequence>
<evidence type="ECO:0000256" key="1">
    <source>
        <dbReference type="SAM" id="Phobius"/>
    </source>
</evidence>
<evidence type="ECO:0000313" key="3">
    <source>
        <dbReference type="EMBL" id="GGG03567.1"/>
    </source>
</evidence>